<name>A0ABP6UM20_9FLAO</name>
<keyword evidence="2" id="KW-1185">Reference proteome</keyword>
<dbReference type="Proteomes" id="UP001500459">
    <property type="component" value="Unassembled WGS sequence"/>
</dbReference>
<gene>
    <name evidence="1" type="ORF">GCM10022393_27720</name>
</gene>
<evidence type="ECO:0008006" key="3">
    <source>
        <dbReference type="Google" id="ProtNLM"/>
    </source>
</evidence>
<evidence type="ECO:0000313" key="1">
    <source>
        <dbReference type="EMBL" id="GAA3512418.1"/>
    </source>
</evidence>
<evidence type="ECO:0000313" key="2">
    <source>
        <dbReference type="Proteomes" id="UP001500459"/>
    </source>
</evidence>
<comment type="caution">
    <text evidence="1">The sequence shown here is derived from an EMBL/GenBank/DDBJ whole genome shotgun (WGS) entry which is preliminary data.</text>
</comment>
<dbReference type="EMBL" id="BAABCW010000011">
    <property type="protein sequence ID" value="GAA3512418.1"/>
    <property type="molecule type" value="Genomic_DNA"/>
</dbReference>
<reference evidence="2" key="1">
    <citation type="journal article" date="2019" name="Int. J. Syst. Evol. Microbiol.">
        <title>The Global Catalogue of Microorganisms (GCM) 10K type strain sequencing project: providing services to taxonomists for standard genome sequencing and annotation.</title>
        <authorList>
            <consortium name="The Broad Institute Genomics Platform"/>
            <consortium name="The Broad Institute Genome Sequencing Center for Infectious Disease"/>
            <person name="Wu L."/>
            <person name="Ma J."/>
        </authorList>
    </citation>
    <scope>NUCLEOTIDE SEQUENCE [LARGE SCALE GENOMIC DNA]</scope>
    <source>
        <strain evidence="2">JCM 17106</strain>
    </source>
</reference>
<accession>A0ABP6UM20</accession>
<proteinExistence type="predicted"/>
<sequence length="125" mass="14562">MKNNHKNNPNKRQRKDKVSVLKYIKARVENGTGLVLSELKKEYNEEQLFFIALKYITTTKKALCKALDIPVEAGCRYKRKYEKQGLLVESIEDIVCPYTMHPAKRLSTNPDEFDDLTHTNQLTLF</sequence>
<protein>
    <recommendedName>
        <fullName evidence="3">Helix-turn-helix domain-containing protein</fullName>
    </recommendedName>
</protein>
<dbReference type="RefSeq" id="WP_344928400.1">
    <property type="nucleotide sequence ID" value="NZ_BAABCW010000011.1"/>
</dbReference>
<organism evidence="1 2">
    <name type="scientific">Aquimarina addita</name>
    <dbReference type="NCBI Taxonomy" id="870485"/>
    <lineage>
        <taxon>Bacteria</taxon>
        <taxon>Pseudomonadati</taxon>
        <taxon>Bacteroidota</taxon>
        <taxon>Flavobacteriia</taxon>
        <taxon>Flavobacteriales</taxon>
        <taxon>Flavobacteriaceae</taxon>
        <taxon>Aquimarina</taxon>
    </lineage>
</organism>